<dbReference type="Pfam" id="PF13975">
    <property type="entry name" value="gag-asp_proteas"/>
    <property type="match status" value="1"/>
</dbReference>
<dbReference type="OrthoDB" id="7595324at2"/>
<keyword evidence="3" id="KW-1185">Reference proteome</keyword>
<feature type="signal peptide" evidence="1">
    <location>
        <begin position="1"/>
        <end position="17"/>
    </location>
</feature>
<comment type="caution">
    <text evidence="2">The sequence shown here is derived from an EMBL/GenBank/DDBJ whole genome shotgun (WGS) entry which is preliminary data.</text>
</comment>
<accession>A0A3A8AD22</accession>
<evidence type="ECO:0000256" key="1">
    <source>
        <dbReference type="SAM" id="SignalP"/>
    </source>
</evidence>
<dbReference type="EMBL" id="QFWV02000004">
    <property type="protein sequence ID" value="RKF07238.1"/>
    <property type="molecule type" value="Genomic_DNA"/>
</dbReference>
<dbReference type="NCBIfam" id="TIGR02281">
    <property type="entry name" value="clan_AA_DTGA"/>
    <property type="match status" value="1"/>
</dbReference>
<organism evidence="2 3">
    <name type="scientific">Oceaniradius stylonematis</name>
    <dbReference type="NCBI Taxonomy" id="2184161"/>
    <lineage>
        <taxon>Bacteria</taxon>
        <taxon>Pseudomonadati</taxon>
        <taxon>Pseudomonadota</taxon>
        <taxon>Alphaproteobacteria</taxon>
        <taxon>Hyphomicrobiales</taxon>
        <taxon>Ahrensiaceae</taxon>
        <taxon>Oceaniradius</taxon>
    </lineage>
</organism>
<protein>
    <submittedName>
        <fullName evidence="2">TIGR02281 family clan AA aspartic protease</fullName>
        <ecNumber evidence="2">3.4.23.-</ecNumber>
    </submittedName>
</protein>
<proteinExistence type="predicted"/>
<keyword evidence="2" id="KW-0645">Protease</keyword>
<dbReference type="InterPro" id="IPR011969">
    <property type="entry name" value="Clan_AA_Asp_peptidase_C"/>
</dbReference>
<dbReference type="InterPro" id="IPR021109">
    <property type="entry name" value="Peptidase_aspartic_dom_sf"/>
</dbReference>
<dbReference type="GO" id="GO:0006508">
    <property type="term" value="P:proteolysis"/>
    <property type="evidence" value="ECO:0007669"/>
    <property type="project" value="UniProtKB-KW"/>
</dbReference>
<dbReference type="Proteomes" id="UP000246132">
    <property type="component" value="Unassembled WGS sequence"/>
</dbReference>
<dbReference type="Gene3D" id="2.40.70.10">
    <property type="entry name" value="Acid Proteases"/>
    <property type="match status" value="1"/>
</dbReference>
<dbReference type="SUPFAM" id="SSF50630">
    <property type="entry name" value="Acid proteases"/>
    <property type="match status" value="1"/>
</dbReference>
<reference evidence="2 3" key="1">
    <citation type="journal article" date="2018" name="Int. J. Syst. Bacteriol.">
        <title>Oceaniradius stylonemae gen. nov., sp. nov., isolated from a red alga, Stylonema cornu-cervi.</title>
        <authorList>
            <person name="Jeong S."/>
        </authorList>
    </citation>
    <scope>NUCLEOTIDE SEQUENCE [LARGE SCALE GENOMIC DNA]</scope>
    <source>
        <strain evidence="2 3">StC1</strain>
    </source>
</reference>
<evidence type="ECO:0000313" key="3">
    <source>
        <dbReference type="Proteomes" id="UP000246132"/>
    </source>
</evidence>
<dbReference type="InterPro" id="IPR034122">
    <property type="entry name" value="Retropepsin-like_bacterial"/>
</dbReference>
<keyword evidence="2" id="KW-0378">Hydrolase</keyword>
<dbReference type="AlphaFoldDB" id="A0A3A8AD22"/>
<evidence type="ECO:0000313" key="2">
    <source>
        <dbReference type="EMBL" id="RKF07238.1"/>
    </source>
</evidence>
<dbReference type="GO" id="GO:0008233">
    <property type="term" value="F:peptidase activity"/>
    <property type="evidence" value="ECO:0007669"/>
    <property type="project" value="UniProtKB-KW"/>
</dbReference>
<sequence>MVRYLFIFGAVSFAAVAFSDFVSDRAVAPDSRNAAIDMPVSDGEPAVHSAALSGMERLRADARGHHVAEFELNNLRVQGLIDTGATTVALNESTARRAGIRLSPADFVYPVQTANGTVMGARAVIDKVRVGSVRVRQVEALVLEDRALNTVLIGMSFLNRLRSFSYENGTLVLKR</sequence>
<dbReference type="EC" id="3.4.23.-" evidence="2"/>
<gene>
    <name evidence="2" type="ORF">DEM25_005215</name>
</gene>
<dbReference type="RefSeq" id="WP_109767009.1">
    <property type="nucleotide sequence ID" value="NZ_CP159474.1"/>
</dbReference>
<keyword evidence="1" id="KW-0732">Signal</keyword>
<dbReference type="CDD" id="cd05483">
    <property type="entry name" value="retropepsin_like_bacteria"/>
    <property type="match status" value="1"/>
</dbReference>
<feature type="chain" id="PRO_5018567968" evidence="1">
    <location>
        <begin position="18"/>
        <end position="175"/>
    </location>
</feature>
<name>A0A3A8AD22_9HYPH</name>